<dbReference type="InterPro" id="IPR011042">
    <property type="entry name" value="6-blade_b-propeller_TolB-like"/>
</dbReference>
<dbReference type="OrthoDB" id="5307922at2759"/>
<proteinExistence type="predicted"/>
<dbReference type="Proteomes" id="UP000275078">
    <property type="component" value="Unassembled WGS sequence"/>
</dbReference>
<evidence type="ECO:0000313" key="2">
    <source>
        <dbReference type="Proteomes" id="UP000275078"/>
    </source>
</evidence>
<dbReference type="Gene3D" id="2.120.10.30">
    <property type="entry name" value="TolB, C-terminal domain"/>
    <property type="match status" value="1"/>
</dbReference>
<reference evidence="1 2" key="1">
    <citation type="journal article" date="2018" name="Nat. Ecol. Evol.">
        <title>Pezizomycetes genomes reveal the molecular basis of ectomycorrhizal truffle lifestyle.</title>
        <authorList>
            <person name="Murat C."/>
            <person name="Payen T."/>
            <person name="Noel B."/>
            <person name="Kuo A."/>
            <person name="Morin E."/>
            <person name="Chen J."/>
            <person name="Kohler A."/>
            <person name="Krizsan K."/>
            <person name="Balestrini R."/>
            <person name="Da Silva C."/>
            <person name="Montanini B."/>
            <person name="Hainaut M."/>
            <person name="Levati E."/>
            <person name="Barry K.W."/>
            <person name="Belfiori B."/>
            <person name="Cichocki N."/>
            <person name="Clum A."/>
            <person name="Dockter R.B."/>
            <person name="Fauchery L."/>
            <person name="Guy J."/>
            <person name="Iotti M."/>
            <person name="Le Tacon F."/>
            <person name="Lindquist E.A."/>
            <person name="Lipzen A."/>
            <person name="Malagnac F."/>
            <person name="Mello A."/>
            <person name="Molinier V."/>
            <person name="Miyauchi S."/>
            <person name="Poulain J."/>
            <person name="Riccioni C."/>
            <person name="Rubini A."/>
            <person name="Sitrit Y."/>
            <person name="Splivallo R."/>
            <person name="Traeger S."/>
            <person name="Wang M."/>
            <person name="Zifcakova L."/>
            <person name="Wipf D."/>
            <person name="Zambonelli A."/>
            <person name="Paolocci F."/>
            <person name="Nowrousian M."/>
            <person name="Ottonello S."/>
            <person name="Baldrian P."/>
            <person name="Spatafora J.W."/>
            <person name="Henrissat B."/>
            <person name="Nagy L.G."/>
            <person name="Aury J.M."/>
            <person name="Wincker P."/>
            <person name="Grigoriev I.V."/>
            <person name="Bonfante P."/>
            <person name="Martin F.M."/>
        </authorList>
    </citation>
    <scope>NUCLEOTIDE SEQUENCE [LARGE SCALE GENOMIC DNA]</scope>
    <source>
        <strain evidence="1 2">RN42</strain>
    </source>
</reference>
<protein>
    <recommendedName>
        <fullName evidence="3">Calcium-dependent phosphotriesterase</fullName>
    </recommendedName>
</protein>
<organism evidence="1 2">
    <name type="scientific">Ascobolus immersus RN42</name>
    <dbReference type="NCBI Taxonomy" id="1160509"/>
    <lineage>
        <taxon>Eukaryota</taxon>
        <taxon>Fungi</taxon>
        <taxon>Dikarya</taxon>
        <taxon>Ascomycota</taxon>
        <taxon>Pezizomycotina</taxon>
        <taxon>Pezizomycetes</taxon>
        <taxon>Pezizales</taxon>
        <taxon>Ascobolaceae</taxon>
        <taxon>Ascobolus</taxon>
    </lineage>
</organism>
<evidence type="ECO:0000313" key="1">
    <source>
        <dbReference type="EMBL" id="RPA79463.1"/>
    </source>
</evidence>
<dbReference type="AlphaFoldDB" id="A0A3N4I029"/>
<dbReference type="PANTHER" id="PTHR11799:SF12">
    <property type="entry name" value="PARAOXONASE-RELATED"/>
    <property type="match status" value="1"/>
</dbReference>
<dbReference type="PANTHER" id="PTHR11799">
    <property type="entry name" value="PARAOXONASE"/>
    <property type="match status" value="1"/>
</dbReference>
<accession>A0A3N4I029</accession>
<dbReference type="SUPFAM" id="SSF75011">
    <property type="entry name" value="3-carboxy-cis,cis-mucoante lactonizing enzyme"/>
    <property type="match status" value="1"/>
</dbReference>
<name>A0A3N4I029_ASCIM</name>
<dbReference type="InterPro" id="IPR051288">
    <property type="entry name" value="Serum_paraoxonase/arylesterase"/>
</dbReference>
<evidence type="ECO:0008006" key="3">
    <source>
        <dbReference type="Google" id="ProtNLM"/>
    </source>
</evidence>
<keyword evidence="2" id="KW-1185">Reference proteome</keyword>
<dbReference type="EMBL" id="ML119699">
    <property type="protein sequence ID" value="RPA79463.1"/>
    <property type="molecule type" value="Genomic_DNA"/>
</dbReference>
<sequence length="466" mass="51659">MGYIVPLVFVALFAVAFQLLDISRTITLIAFTTDFDKIAVVAPLAQLKDTCELKYPDLLLGCEKIQIVNDVLYATCLSDLEARAKWSGPVGLLDDSILRVNGGKGLNSRIMAWDLKSDEVKELLVTNFPKDTERAFQVGFDIAQIDEGKLIFYIINMLPTTPVIQKFIHVPGQRSIKYLSTLPIPAPETLDKVGFPYVPNPNDVYIIPGTDATQIFVTNDHASVPDHTALSRKLEEYGRLKRSWISSYSEKDGTWKSAGPDAQRLRMVNGITGPRYNKDRNYVYVSELGDGQVLIYKRVQDATGRWGLELKQKVPVDFLGDNPTLSYPDEEDLYIIGHPTPANVKDHMALALEPEKQPTSGGRAARFATSQVEGGFFGTKGETAAPTVENLFVDAAGVMFNVSSTAVFYKHPVEEAEKELREDAEEAEEVDDEVELDVGVGNLRKGDLFVTGLLQKGIYRCKNFPA</sequence>
<gene>
    <name evidence="1" type="ORF">BJ508DRAFT_415939</name>
</gene>